<evidence type="ECO:0000256" key="2">
    <source>
        <dbReference type="ARBA" id="ARBA00022679"/>
    </source>
</evidence>
<evidence type="ECO:0000313" key="14">
    <source>
        <dbReference type="Proteomes" id="UP000474077"/>
    </source>
</evidence>
<dbReference type="Gene3D" id="3.30.870.10">
    <property type="entry name" value="Endonuclease Chain A"/>
    <property type="match status" value="2"/>
</dbReference>
<feature type="active site" description="Phosphohistidine intermediate" evidence="6">
    <location>
        <position position="475"/>
    </location>
</feature>
<evidence type="ECO:0000256" key="5">
    <source>
        <dbReference type="ARBA" id="ARBA00022840"/>
    </source>
</evidence>
<dbReference type="GO" id="GO:0009358">
    <property type="term" value="C:polyphosphate kinase complex"/>
    <property type="evidence" value="ECO:0007669"/>
    <property type="project" value="InterPro"/>
</dbReference>
<keyword evidence="5 6" id="KW-0067">ATP-binding</keyword>
<dbReference type="GO" id="GO:0008976">
    <property type="term" value="F:polyphosphate kinase activity"/>
    <property type="evidence" value="ECO:0007669"/>
    <property type="project" value="UniProtKB-UniRule"/>
</dbReference>
<feature type="binding site" evidence="6">
    <location>
        <position position="445"/>
    </location>
    <ligand>
        <name>Mg(2+)</name>
        <dbReference type="ChEBI" id="CHEBI:18420"/>
    </ligand>
</feature>
<dbReference type="Gene3D" id="1.20.58.310">
    <property type="entry name" value="Polyphosphate kinase N-terminal domain"/>
    <property type="match status" value="1"/>
</dbReference>
<evidence type="ECO:0000259" key="12">
    <source>
        <dbReference type="Pfam" id="PF17941"/>
    </source>
</evidence>
<keyword evidence="6" id="KW-0479">Metal-binding</keyword>
<comment type="cofactor">
    <cofactor evidence="6">
        <name>Mg(2+)</name>
        <dbReference type="ChEBI" id="CHEBI:18420"/>
    </cofactor>
</comment>
<dbReference type="Pfam" id="PF17941">
    <property type="entry name" value="PP_kinase_C_1"/>
    <property type="match status" value="1"/>
</dbReference>
<dbReference type="CDD" id="cd09164">
    <property type="entry name" value="PLDc_EcPPK1_C1_like"/>
    <property type="match status" value="1"/>
</dbReference>
<dbReference type="GO" id="GO:0005524">
    <property type="term" value="F:ATP binding"/>
    <property type="evidence" value="ECO:0007669"/>
    <property type="project" value="UniProtKB-KW"/>
</dbReference>
<dbReference type="SUPFAM" id="SSF143724">
    <property type="entry name" value="PHP14-like"/>
    <property type="match status" value="2"/>
</dbReference>
<dbReference type="InterPro" id="IPR003414">
    <property type="entry name" value="PP_kinase"/>
</dbReference>
<evidence type="ECO:0000256" key="8">
    <source>
        <dbReference type="SAM" id="Coils"/>
    </source>
</evidence>
<dbReference type="InterPro" id="IPR025200">
    <property type="entry name" value="PPK_C_dom2"/>
</dbReference>
<dbReference type="Gene3D" id="3.30.1840.10">
    <property type="entry name" value="Polyphosphate kinase middle domain"/>
    <property type="match status" value="1"/>
</dbReference>
<dbReference type="GO" id="GO:0006799">
    <property type="term" value="P:polyphosphate biosynthetic process"/>
    <property type="evidence" value="ECO:0007669"/>
    <property type="project" value="UniProtKB-UniRule"/>
</dbReference>
<dbReference type="PANTHER" id="PTHR30218:SF0">
    <property type="entry name" value="POLYPHOSPHATE KINASE"/>
    <property type="match status" value="1"/>
</dbReference>
<dbReference type="Pfam" id="PF13090">
    <property type="entry name" value="PP_kinase_C"/>
    <property type="match status" value="1"/>
</dbReference>
<feature type="binding site" evidence="6">
    <location>
        <position position="605"/>
    </location>
    <ligand>
        <name>ATP</name>
        <dbReference type="ChEBI" id="CHEBI:30616"/>
    </ligand>
</feature>
<evidence type="ECO:0000259" key="9">
    <source>
        <dbReference type="Pfam" id="PF02503"/>
    </source>
</evidence>
<evidence type="ECO:0000256" key="3">
    <source>
        <dbReference type="ARBA" id="ARBA00022741"/>
    </source>
</evidence>
<evidence type="ECO:0000256" key="1">
    <source>
        <dbReference type="ARBA" id="ARBA00022553"/>
    </source>
</evidence>
<dbReference type="InterPro" id="IPR041108">
    <property type="entry name" value="PP_kinase_C_1"/>
</dbReference>
<keyword evidence="6" id="KW-0460">Magnesium</keyword>
<comment type="function">
    <text evidence="6 7">Catalyzes the reversible transfer of the terminal phosphate of ATP to form a long-chain polyphosphate (polyP).</text>
</comment>
<dbReference type="NCBIfam" id="TIGR03705">
    <property type="entry name" value="poly_P_kin"/>
    <property type="match status" value="1"/>
</dbReference>
<gene>
    <name evidence="13" type="primary">ppk1</name>
    <name evidence="6" type="synonym">ppk</name>
    <name evidence="13" type="ORF">GA560_16500</name>
</gene>
<protein>
    <recommendedName>
        <fullName evidence="6 7">Polyphosphate kinase</fullName>
        <ecNumber evidence="6 7">2.7.4.1</ecNumber>
    </recommendedName>
    <alternativeName>
        <fullName evidence="6">ATP-polyphosphate phosphotransferase</fullName>
    </alternativeName>
    <alternativeName>
        <fullName evidence="6">Polyphosphoric acid kinase</fullName>
    </alternativeName>
</protein>
<proteinExistence type="inferred from homology"/>
<sequence>MESKYNYFKRDISWLSFNYRVLLEALDERLPLYERINFISIYSSNLEEFYKIRVADHKAVASGATESDEETVQSARELVEEINKEVTRQLDDRVRIYEQKILPALRKNHIIFYQDNHVEPFHQQFIKDFFREEIFPYLQPVPVSKDKIVSFLRDNRLYLAIRVYPKKEEKNKGEETKENIEKYTGECINERNDGEGIKVGMEEVRPNVTDLRQPLYFVMKQPYAKVPRFIELPSREKNHYLMFTEDIIKANLNLIFPGYDVDSSYCIKISRDADILIDDTASSADLVAQLKKKVKKRKIGDVCRFVYDRAMPSEFLDFLVDAFRIQRDELVPGDKHLNLEDLRHLPNPNKSLHSLEKPKPMKLTVLDEKESIFNYVAKKDLLLYYPYHSFEHFIHFLYEAVHNPETREIMVTQYRVAENSAVINTLIAAAQNGKKVTVFVELKARFDEENNLATAEMMQAAGIKIIYSIPGLKVHAKVALIRRRGLNGEKIPSYAYISTGNFNEKTATLYADCGLFTCRKEIVADLYNLFRTLQGKEDPKFTTLLVARFNLIPELNRLIDREISLADEGKQGRIILKMNALQDPTMIDRLYEASEHGVQIDLIVRGICCLIPGQSYSRNIRVTRIVDSFLEHARIWYFGNDGTPKVFMGSPDWMRRNLYRRIEAITPVLAPDLRDNLIEMLDIQLADNQKACWVDDKLQNIFKKRTSGTPAVRAQYTFYDWLNKTNS</sequence>
<comment type="caution">
    <text evidence="13">The sequence shown here is derived from an EMBL/GenBank/DDBJ whole genome shotgun (WGS) entry which is preliminary data.</text>
</comment>
<dbReference type="InterPro" id="IPR025198">
    <property type="entry name" value="PPK_N_dom"/>
</dbReference>
<evidence type="ECO:0000259" key="10">
    <source>
        <dbReference type="Pfam" id="PF13089"/>
    </source>
</evidence>
<feature type="binding site" evidence="6">
    <location>
        <position position="632"/>
    </location>
    <ligand>
        <name>ATP</name>
        <dbReference type="ChEBI" id="CHEBI:30616"/>
    </ligand>
</feature>
<dbReference type="Pfam" id="PF02503">
    <property type="entry name" value="PP_kinase"/>
    <property type="match status" value="1"/>
</dbReference>
<keyword evidence="3 6" id="KW-0547">Nucleotide-binding</keyword>
<dbReference type="GO" id="GO:0046872">
    <property type="term" value="F:metal ion binding"/>
    <property type="evidence" value="ECO:0007669"/>
    <property type="project" value="UniProtKB-KW"/>
</dbReference>
<evidence type="ECO:0000313" key="13">
    <source>
        <dbReference type="EMBL" id="KAB6080635.1"/>
    </source>
</evidence>
<feature type="domain" description="Polyphosphate kinase middle" evidence="9">
    <location>
        <begin position="212"/>
        <end position="344"/>
    </location>
</feature>
<dbReference type="PIRSF" id="PIRSF015589">
    <property type="entry name" value="PP_kinase"/>
    <property type="match status" value="1"/>
</dbReference>
<feature type="binding site" evidence="6">
    <location>
        <position position="415"/>
    </location>
    <ligand>
        <name>Mg(2+)</name>
        <dbReference type="ChEBI" id="CHEBI:18420"/>
    </ligand>
</feature>
<feature type="domain" description="Polyphosphate kinase C-terminal" evidence="11">
    <location>
        <begin position="544"/>
        <end position="715"/>
    </location>
</feature>
<accession>A0A6L4NCC9</accession>
<comment type="PTM">
    <text evidence="6 7">An intermediate of this reaction is the autophosphorylated ppk in which a phosphate is covalently linked to a histidine residue through a N-P bond.</text>
</comment>
<dbReference type="InterPro" id="IPR036832">
    <property type="entry name" value="PPK_N_dom_sf"/>
</dbReference>
<dbReference type="SUPFAM" id="SSF56024">
    <property type="entry name" value="Phospholipase D/nuclease"/>
    <property type="match status" value="2"/>
</dbReference>
<keyword evidence="4 6" id="KW-0418">Kinase</keyword>
<comment type="catalytic activity">
    <reaction evidence="6 7">
        <text>[phosphate](n) + ATP = [phosphate](n+1) + ADP</text>
        <dbReference type="Rhea" id="RHEA:19573"/>
        <dbReference type="Rhea" id="RHEA-COMP:9859"/>
        <dbReference type="Rhea" id="RHEA-COMP:14280"/>
        <dbReference type="ChEBI" id="CHEBI:16838"/>
        <dbReference type="ChEBI" id="CHEBI:30616"/>
        <dbReference type="ChEBI" id="CHEBI:456216"/>
        <dbReference type="EC" id="2.7.4.1"/>
    </reaction>
</comment>
<evidence type="ECO:0000256" key="7">
    <source>
        <dbReference type="RuleBase" id="RU003800"/>
    </source>
</evidence>
<dbReference type="AlphaFoldDB" id="A0A6L4NCC9"/>
<dbReference type="InterPro" id="IPR036830">
    <property type="entry name" value="PP_kinase_middle_dom_sf"/>
</dbReference>
<dbReference type="SUPFAM" id="SSF140356">
    <property type="entry name" value="PPK N-terminal domain-like"/>
    <property type="match status" value="1"/>
</dbReference>
<organism evidence="13 14">
    <name type="scientific">Bacteroides xylanisolvens</name>
    <dbReference type="NCBI Taxonomy" id="371601"/>
    <lineage>
        <taxon>Bacteria</taxon>
        <taxon>Pseudomonadati</taxon>
        <taxon>Bacteroidota</taxon>
        <taxon>Bacteroidia</taxon>
        <taxon>Bacteroidales</taxon>
        <taxon>Bacteroidaceae</taxon>
        <taxon>Bacteroides</taxon>
    </lineage>
</organism>
<reference evidence="13 14" key="1">
    <citation type="journal article" date="2019" name="Nat. Med.">
        <title>A library of human gut bacterial isolates paired with longitudinal multiomics data enables mechanistic microbiome research.</title>
        <authorList>
            <person name="Poyet M."/>
            <person name="Groussin M."/>
            <person name="Gibbons S.M."/>
            <person name="Avila-Pacheco J."/>
            <person name="Jiang X."/>
            <person name="Kearney S.M."/>
            <person name="Perrotta A.R."/>
            <person name="Berdy B."/>
            <person name="Zhao S."/>
            <person name="Lieberman T.D."/>
            <person name="Swanson P.K."/>
            <person name="Smith M."/>
            <person name="Roesemann S."/>
            <person name="Alexander J.E."/>
            <person name="Rich S.A."/>
            <person name="Livny J."/>
            <person name="Vlamakis H."/>
            <person name="Clish C."/>
            <person name="Bullock K."/>
            <person name="Deik A."/>
            <person name="Scott J."/>
            <person name="Pierce K.A."/>
            <person name="Xavier R.J."/>
            <person name="Alm E.J."/>
        </authorList>
    </citation>
    <scope>NUCLEOTIDE SEQUENCE [LARGE SCALE GENOMIC DNA]</scope>
    <source>
        <strain evidence="13 14">BIOML-A73</strain>
    </source>
</reference>
<dbReference type="RefSeq" id="WP_049702170.1">
    <property type="nucleotide sequence ID" value="NZ_RCXZ01000045.1"/>
</dbReference>
<name>A0A6L4NCC9_9BACE</name>
<evidence type="ECO:0000256" key="6">
    <source>
        <dbReference type="HAMAP-Rule" id="MF_00347"/>
    </source>
</evidence>
<dbReference type="HAMAP" id="MF_00347">
    <property type="entry name" value="Polyphosphate_kinase"/>
    <property type="match status" value="1"/>
</dbReference>
<keyword evidence="2 6" id="KW-0808">Transferase</keyword>
<feature type="binding site" evidence="6">
    <location>
        <position position="510"/>
    </location>
    <ligand>
        <name>ATP</name>
        <dbReference type="ChEBI" id="CHEBI:30616"/>
    </ligand>
</feature>
<evidence type="ECO:0000256" key="4">
    <source>
        <dbReference type="ARBA" id="ARBA00022777"/>
    </source>
</evidence>
<dbReference type="EMBL" id="WDER01000050">
    <property type="protein sequence ID" value="KAB6080635.1"/>
    <property type="molecule type" value="Genomic_DNA"/>
</dbReference>
<dbReference type="NCBIfam" id="NF003917">
    <property type="entry name" value="PRK05443.1-1"/>
    <property type="match status" value="1"/>
</dbReference>
<dbReference type="Pfam" id="PF13089">
    <property type="entry name" value="PP_kinase_N"/>
    <property type="match status" value="1"/>
</dbReference>
<evidence type="ECO:0000259" key="11">
    <source>
        <dbReference type="Pfam" id="PF13090"/>
    </source>
</evidence>
<feature type="binding site" evidence="6">
    <location>
        <position position="45"/>
    </location>
    <ligand>
        <name>ATP</name>
        <dbReference type="ChEBI" id="CHEBI:30616"/>
    </ligand>
</feature>
<dbReference type="EC" id="2.7.4.1" evidence="6 7"/>
<dbReference type="CDD" id="cd09167">
    <property type="entry name" value="PLDc_EcPPK1_C2_like"/>
    <property type="match status" value="1"/>
</dbReference>
<dbReference type="Proteomes" id="UP000474077">
    <property type="component" value="Unassembled WGS sequence"/>
</dbReference>
<feature type="domain" description="Polyphosphate kinase N-terminal" evidence="10">
    <location>
        <begin position="7"/>
        <end position="112"/>
    </location>
</feature>
<dbReference type="InterPro" id="IPR024953">
    <property type="entry name" value="PP_kinase_middle"/>
</dbReference>
<comment type="similarity">
    <text evidence="6 7">Belongs to the polyphosphate kinase 1 (PPK1) family.</text>
</comment>
<keyword evidence="1 6" id="KW-0597">Phosphoprotein</keyword>
<feature type="coiled-coil region" evidence="8">
    <location>
        <begin position="65"/>
        <end position="92"/>
    </location>
</feature>
<dbReference type="PANTHER" id="PTHR30218">
    <property type="entry name" value="POLYPHOSPHATE KINASE"/>
    <property type="match status" value="1"/>
</dbReference>
<feature type="domain" description="Polyphosphate kinase C-terminal" evidence="12">
    <location>
        <begin position="371"/>
        <end position="537"/>
    </location>
</feature>
<keyword evidence="8" id="KW-0175">Coiled coil</keyword>